<evidence type="ECO:0000256" key="14">
    <source>
        <dbReference type="ARBA" id="ARBA00057718"/>
    </source>
</evidence>
<dbReference type="InterPro" id="IPR035466">
    <property type="entry name" value="GlmS/AgaS_SIS"/>
</dbReference>
<dbReference type="OrthoDB" id="15235at2759"/>
<dbReference type="EC" id="2.6.1.16" evidence="4"/>
<dbReference type="GO" id="GO:0097367">
    <property type="term" value="F:carbohydrate derivative binding"/>
    <property type="evidence" value="ECO:0007669"/>
    <property type="project" value="InterPro"/>
</dbReference>
<dbReference type="SUPFAM" id="SSF53697">
    <property type="entry name" value="SIS domain"/>
    <property type="match status" value="1"/>
</dbReference>
<dbReference type="Gene3D" id="3.30.300.130">
    <property type="entry name" value="Fe-S cluster assembly (FSCA)"/>
    <property type="match status" value="1"/>
</dbReference>
<dbReference type="InterPro" id="IPR036498">
    <property type="entry name" value="Nfu/NifU_N_sf"/>
</dbReference>
<evidence type="ECO:0000313" key="20">
    <source>
        <dbReference type="Proteomes" id="UP000319801"/>
    </source>
</evidence>
<evidence type="ECO:0000256" key="11">
    <source>
        <dbReference type="ARBA" id="ARBA00023004"/>
    </source>
</evidence>
<keyword evidence="12" id="KW-0411">Iron-sulfur</keyword>
<dbReference type="GO" id="GO:0051536">
    <property type="term" value="F:iron-sulfur cluster binding"/>
    <property type="evidence" value="ECO:0007669"/>
    <property type="project" value="UniProtKB-KW"/>
</dbReference>
<comment type="catalytic activity">
    <reaction evidence="1">
        <text>D-fructose 6-phosphate + L-glutamine = D-glucosamine 6-phosphate + L-glutamate</text>
        <dbReference type="Rhea" id="RHEA:13237"/>
        <dbReference type="ChEBI" id="CHEBI:29985"/>
        <dbReference type="ChEBI" id="CHEBI:58359"/>
        <dbReference type="ChEBI" id="CHEBI:58725"/>
        <dbReference type="ChEBI" id="CHEBI:61527"/>
        <dbReference type="EC" id="2.6.1.16"/>
    </reaction>
</comment>
<comment type="caution">
    <text evidence="19">The sequence shown here is derived from an EMBL/GenBank/DDBJ whole genome shotgun (WGS) entry which is preliminary data.</text>
</comment>
<evidence type="ECO:0000259" key="17">
    <source>
        <dbReference type="PROSITE" id="PS51278"/>
    </source>
</evidence>
<dbReference type="SUPFAM" id="SSF117916">
    <property type="entry name" value="Fe-S cluster assembly (FSCA) domain-like"/>
    <property type="match status" value="1"/>
</dbReference>
<dbReference type="InterPro" id="IPR001347">
    <property type="entry name" value="SIS_dom"/>
</dbReference>
<dbReference type="InterPro" id="IPR014824">
    <property type="entry name" value="Nfu/NifU_N"/>
</dbReference>
<dbReference type="SUPFAM" id="SSF110836">
    <property type="entry name" value="Hypothetical protein SAV1430"/>
    <property type="match status" value="1"/>
</dbReference>
<reference evidence="19 20" key="1">
    <citation type="journal article" date="2019" name="Genome Biol. Evol.">
        <title>Whole-Genome Sequencing of the Giant Devil Catfish, Bagarius yarrelli.</title>
        <authorList>
            <person name="Jiang W."/>
            <person name="Lv Y."/>
            <person name="Cheng L."/>
            <person name="Yang K."/>
            <person name="Chao B."/>
            <person name="Wang X."/>
            <person name="Li Y."/>
            <person name="Pan X."/>
            <person name="You X."/>
            <person name="Zhang Y."/>
            <person name="Yang J."/>
            <person name="Li J."/>
            <person name="Zhang X."/>
            <person name="Liu S."/>
            <person name="Sun C."/>
            <person name="Yang J."/>
            <person name="Shi Q."/>
        </authorList>
    </citation>
    <scope>NUCLEOTIDE SEQUENCE [LARGE SCALE GENOMIC DNA]</scope>
    <source>
        <strain evidence="19">JWS20170419001</strain>
        <tissue evidence="19">Muscle</tissue>
    </source>
</reference>
<evidence type="ECO:0000256" key="1">
    <source>
        <dbReference type="ARBA" id="ARBA00001031"/>
    </source>
</evidence>
<dbReference type="GO" id="GO:0006487">
    <property type="term" value="P:protein N-linked glycosylation"/>
    <property type="evidence" value="ECO:0007669"/>
    <property type="project" value="TreeGrafter"/>
</dbReference>
<name>A0A556UFQ6_BAGYA</name>
<gene>
    <name evidence="19" type="ORF">Baya_10536</name>
</gene>
<dbReference type="Pfam" id="PF08712">
    <property type="entry name" value="Nfu_N"/>
    <property type="match status" value="1"/>
</dbReference>
<comment type="subcellular location">
    <subcellularLocation>
        <location evidence="2">Mitochondrion</location>
    </subcellularLocation>
</comment>
<dbReference type="SUPFAM" id="SSF56235">
    <property type="entry name" value="N-terminal nucleophile aminohydrolases (Ntn hydrolases)"/>
    <property type="match status" value="1"/>
</dbReference>
<evidence type="ECO:0000256" key="6">
    <source>
        <dbReference type="ARBA" id="ARBA00022679"/>
    </source>
</evidence>
<evidence type="ECO:0000256" key="5">
    <source>
        <dbReference type="ARBA" id="ARBA00018782"/>
    </source>
</evidence>
<evidence type="ECO:0000256" key="4">
    <source>
        <dbReference type="ARBA" id="ARBA00012916"/>
    </source>
</evidence>
<dbReference type="InterPro" id="IPR046348">
    <property type="entry name" value="SIS_dom_sf"/>
</dbReference>
<dbReference type="PROSITE" id="PS51464">
    <property type="entry name" value="SIS"/>
    <property type="match status" value="1"/>
</dbReference>
<dbReference type="GO" id="GO:0004360">
    <property type="term" value="F:glutamine-fructose-6-phosphate transaminase (isomerizing) activity"/>
    <property type="evidence" value="ECO:0007669"/>
    <property type="project" value="UniProtKB-EC"/>
</dbReference>
<dbReference type="Pfam" id="PF01380">
    <property type="entry name" value="SIS"/>
    <property type="match status" value="1"/>
</dbReference>
<organism evidence="19 20">
    <name type="scientific">Bagarius yarrelli</name>
    <name type="common">Goonch</name>
    <name type="synonym">Bagrus yarrelli</name>
    <dbReference type="NCBI Taxonomy" id="175774"/>
    <lineage>
        <taxon>Eukaryota</taxon>
        <taxon>Metazoa</taxon>
        <taxon>Chordata</taxon>
        <taxon>Craniata</taxon>
        <taxon>Vertebrata</taxon>
        <taxon>Euteleostomi</taxon>
        <taxon>Actinopterygii</taxon>
        <taxon>Neopterygii</taxon>
        <taxon>Teleostei</taxon>
        <taxon>Ostariophysi</taxon>
        <taxon>Siluriformes</taxon>
        <taxon>Sisoridae</taxon>
        <taxon>Sisorinae</taxon>
        <taxon>Bagarius</taxon>
    </lineage>
</organism>
<keyword evidence="20" id="KW-1185">Reference proteome</keyword>
<evidence type="ECO:0000256" key="3">
    <source>
        <dbReference type="ARBA" id="ARBA00006420"/>
    </source>
</evidence>
<dbReference type="Pfam" id="PF01106">
    <property type="entry name" value="NifU"/>
    <property type="match status" value="1"/>
</dbReference>
<dbReference type="InterPro" id="IPR029055">
    <property type="entry name" value="Ntn_hydrolases_N"/>
</dbReference>
<keyword evidence="10" id="KW-0315">Glutamine amidotransferase</keyword>
<comment type="function">
    <text evidence="14">Iron-sulfur cluster scaffold protein which can assemble [4Fe-4S] clusters and deliver them to target proteins.</text>
</comment>
<evidence type="ECO:0000256" key="7">
    <source>
        <dbReference type="ARBA" id="ARBA00022723"/>
    </source>
</evidence>
<dbReference type="EMBL" id="VCAZ01000071">
    <property type="protein sequence ID" value="TSO88089.1"/>
    <property type="molecule type" value="Genomic_DNA"/>
</dbReference>
<dbReference type="Gene3D" id="3.40.50.10490">
    <property type="entry name" value="Glucose-6-phosphate isomerase like protein, domain 1"/>
    <property type="match status" value="4"/>
</dbReference>
<dbReference type="GO" id="GO:0005739">
    <property type="term" value="C:mitochondrion"/>
    <property type="evidence" value="ECO:0007669"/>
    <property type="project" value="UniProtKB-SubCell"/>
</dbReference>
<evidence type="ECO:0000256" key="10">
    <source>
        <dbReference type="ARBA" id="ARBA00022962"/>
    </source>
</evidence>
<dbReference type="InterPro" id="IPR001075">
    <property type="entry name" value="NIF_FeS_clus_asmbl_NifU_C"/>
</dbReference>
<dbReference type="GO" id="GO:0016226">
    <property type="term" value="P:iron-sulfur cluster assembly"/>
    <property type="evidence" value="ECO:0007669"/>
    <property type="project" value="InterPro"/>
</dbReference>
<evidence type="ECO:0000256" key="8">
    <source>
        <dbReference type="ARBA" id="ARBA00022737"/>
    </source>
</evidence>
<dbReference type="InterPro" id="IPR047084">
    <property type="entry name" value="GFAT_N"/>
</dbReference>
<dbReference type="Gene3D" id="3.30.1370.70">
    <property type="entry name" value="Scaffold protein Nfu/NifU, N-terminal domain"/>
    <property type="match status" value="1"/>
</dbReference>
<evidence type="ECO:0000313" key="19">
    <source>
        <dbReference type="EMBL" id="TSO88089.1"/>
    </source>
</evidence>
<evidence type="ECO:0000256" key="13">
    <source>
        <dbReference type="ARBA" id="ARBA00023128"/>
    </source>
</evidence>
<keyword evidence="7" id="KW-0479">Metal-binding</keyword>
<dbReference type="FunFam" id="3.40.50.10490:FF:000001">
    <property type="entry name" value="Glutamine--fructose-6-phosphate aminotransferase [isomerizing]"/>
    <property type="match status" value="1"/>
</dbReference>
<dbReference type="Proteomes" id="UP000319801">
    <property type="component" value="Unassembled WGS sequence"/>
</dbReference>
<dbReference type="SMART" id="SM00932">
    <property type="entry name" value="Nfu_N"/>
    <property type="match status" value="1"/>
</dbReference>
<keyword evidence="9" id="KW-0809">Transit peptide</keyword>
<dbReference type="GO" id="GO:0006047">
    <property type="term" value="P:UDP-N-acetylglucosamine metabolic process"/>
    <property type="evidence" value="ECO:0007669"/>
    <property type="project" value="TreeGrafter"/>
</dbReference>
<comment type="subunit">
    <text evidence="15">Monomer and homohexamer; the apo-NFU1 is a monomer, while the holo-NFU1 is a hexamer composed of a trimer of dimer that is probably linked by some 4Fe-4S cluster. Interacts with HIRA and EPM2A/laforin. Interacts with BOLA3. Interacts with HSPA9.</text>
</comment>
<dbReference type="FunFam" id="3.30.1370.70:FF:000002">
    <property type="entry name" value="NFU1 iron-sulfur cluster scaffold homolog, mitochondrial"/>
    <property type="match status" value="1"/>
</dbReference>
<protein>
    <recommendedName>
        <fullName evidence="5">NFU1 iron-sulfur cluster scaffold homolog, mitochondrial</fullName>
        <ecNumber evidence="4">2.6.1.16</ecNumber>
    </recommendedName>
    <alternativeName>
        <fullName evidence="16">HIRA-interacting protein 5</fullName>
    </alternativeName>
</protein>
<dbReference type="PROSITE" id="PS51257">
    <property type="entry name" value="PROKAR_LIPOPROTEIN"/>
    <property type="match status" value="1"/>
</dbReference>
<accession>A0A556UFQ6</accession>
<dbReference type="InterPro" id="IPR034904">
    <property type="entry name" value="FSCA_dom_sf"/>
</dbReference>
<evidence type="ECO:0000256" key="15">
    <source>
        <dbReference type="ARBA" id="ARBA00062506"/>
    </source>
</evidence>
<evidence type="ECO:0000256" key="9">
    <source>
        <dbReference type="ARBA" id="ARBA00022946"/>
    </source>
</evidence>
<evidence type="ECO:0000256" key="16">
    <source>
        <dbReference type="ARBA" id="ARBA00076495"/>
    </source>
</evidence>
<dbReference type="GO" id="GO:0005506">
    <property type="term" value="F:iron ion binding"/>
    <property type="evidence" value="ECO:0007669"/>
    <property type="project" value="InterPro"/>
</dbReference>
<dbReference type="AlphaFoldDB" id="A0A556UFQ6"/>
<proteinExistence type="inferred from homology"/>
<dbReference type="GO" id="GO:0006002">
    <property type="term" value="P:fructose 6-phosphate metabolic process"/>
    <property type="evidence" value="ECO:0007669"/>
    <property type="project" value="TreeGrafter"/>
</dbReference>
<dbReference type="PROSITE" id="PS51278">
    <property type="entry name" value="GATASE_TYPE_2"/>
    <property type="match status" value="1"/>
</dbReference>
<dbReference type="InterPro" id="IPR017932">
    <property type="entry name" value="GATase_2_dom"/>
</dbReference>
<dbReference type="Gene3D" id="3.60.20.10">
    <property type="entry name" value="Glutamine Phosphoribosylpyrophosphate, subunit 1, domain 1"/>
    <property type="match status" value="1"/>
</dbReference>
<dbReference type="PANTHER" id="PTHR10937">
    <property type="entry name" value="GLUCOSAMINE--FRUCTOSE-6-PHOSPHATE AMINOTRANSFERASE, ISOMERIZING"/>
    <property type="match status" value="1"/>
</dbReference>
<keyword evidence="11" id="KW-0408">Iron</keyword>
<keyword evidence="19" id="KW-0032">Aminotransferase</keyword>
<dbReference type="FunFam" id="3.30.300.130:FF:000001">
    <property type="entry name" value="NFU1 iron-sulfur cluster scaffold"/>
    <property type="match status" value="1"/>
</dbReference>
<feature type="domain" description="SIS" evidence="18">
    <location>
        <begin position="569"/>
        <end position="727"/>
    </location>
</feature>
<dbReference type="CDD" id="cd05008">
    <property type="entry name" value="SIS_GlmS_GlmD_1"/>
    <property type="match status" value="1"/>
</dbReference>
<evidence type="ECO:0000259" key="18">
    <source>
        <dbReference type="PROSITE" id="PS51464"/>
    </source>
</evidence>
<evidence type="ECO:0000256" key="12">
    <source>
        <dbReference type="ARBA" id="ARBA00023014"/>
    </source>
</evidence>
<keyword evidence="6 19" id="KW-0808">Transferase</keyword>
<keyword evidence="13" id="KW-0496">Mitochondrion</keyword>
<dbReference type="CDD" id="cd00714">
    <property type="entry name" value="GFAT"/>
    <property type="match status" value="1"/>
</dbReference>
<dbReference type="Pfam" id="PF13522">
    <property type="entry name" value="GATase_6"/>
    <property type="match status" value="1"/>
</dbReference>
<evidence type="ECO:0000256" key="2">
    <source>
        <dbReference type="ARBA" id="ARBA00004173"/>
    </source>
</evidence>
<keyword evidence="8" id="KW-0677">Repeat</keyword>
<sequence>MAAYRGLRNFSSLVTGTASACVSHYGAALPKPPFNRRTFPRCPSAVFVRNMFIQIQDTPNPNSLKFLPGRTVLDSGTMDFAAPKDAFCSPLARQLFRIDGVKSVFLGPDFITITKSDSHTEWKLIKPDVFATIMDFFTSGLPVVSEDATPRTDTAPSDEDDEVVAIIKELLDTRIRPTVQEDGGDVLYRGFEDGIVKLQLQGSCTSCPSSIITLKSGIQNMLQFYVPEVEGVEQFYMSFIGIFAYLNYHVPRTRREILEILLKGLRRLEYRGYDSAGVGIDGGNSKDWESNAKSIQLIKQRGKVKVLDEEIHKQQDIDLDVEFDVHLGIAHTRWATHGEPSPVNSHPQRSDKHNEFIVIHNGIITNYKDLKKFLESKGYEFESETDTETIAKLVKYMYDKKTEGAFALVFKSVHFPGEAVGTRRGSPLLMGVKSDHKLSTDHIPILYRSAGKDKKSCSGSLPRMDQDTCLFPVDEKAVEYYFASDASAVIEHTNRVIFLEDDDIAAVSDGRLSIHRIKRRVGDHPARAIQTLQMELQQIMKGNFSSFMQKEIFEQPESVVNTMRGRVNFDDNTGESEKECELRLKDGSARRVYKTRQVLEELTELPVMVELASDFLDRNTPVFRDDVCFFISQSGETADSLMALRYCKERGALTVGITNTVGSSISRETDCGVHINAGPEIGVASTKPRRREIIQGLKVLPDLIKEVLSLDEEIQKLATELYQQKSVLIMGRGYHYATCLEGALGRPIVICDKDDYETIKNSSRTIKVPHCVDCLQGILSVIPLQLLSFHLAVLRGYDVRKYTHTHTHTHAHRLFNNLINLR</sequence>
<feature type="domain" description="Glutamine amidotransferase type-2" evidence="17">
    <location>
        <begin position="240"/>
        <end position="510"/>
    </location>
</feature>
<dbReference type="PANTHER" id="PTHR10937:SF12">
    <property type="entry name" value="GLUTAMINE--FRUCTOSE-6-PHOSPHATE AMINOTRANSFERASE [ISOMERIZING] 1"/>
    <property type="match status" value="1"/>
</dbReference>
<comment type="similarity">
    <text evidence="3">Belongs to the NifU family.</text>
</comment>